<feature type="domain" description="GGDEF" evidence="2">
    <location>
        <begin position="324"/>
        <end position="450"/>
    </location>
</feature>
<keyword evidence="3" id="KW-0548">Nucleotidyltransferase</keyword>
<feature type="transmembrane region" description="Helical" evidence="1">
    <location>
        <begin position="96"/>
        <end position="117"/>
    </location>
</feature>
<dbReference type="EC" id="2.7.7.65" evidence="3"/>
<feature type="transmembrane region" description="Helical" evidence="1">
    <location>
        <begin position="171"/>
        <end position="188"/>
    </location>
</feature>
<dbReference type="InterPro" id="IPR029787">
    <property type="entry name" value="Nucleotide_cyclase"/>
</dbReference>
<reference evidence="3 4" key="1">
    <citation type="submission" date="2015-09" db="EMBL/GenBank/DDBJ databases">
        <authorList>
            <consortium name="Pathogen Informatics"/>
        </authorList>
    </citation>
    <scope>NUCLEOTIDE SEQUENCE [LARGE SCALE GENOMIC DNA]</scope>
    <source>
        <strain evidence="3 4">2789STDY5608868</strain>
    </source>
</reference>
<evidence type="ECO:0000256" key="1">
    <source>
        <dbReference type="SAM" id="Phobius"/>
    </source>
</evidence>
<sequence>MKQNKWKHLKFEKYVFVLLLAIELIMSFTFLGFIHIDPISLTTAYIPIVVAGCLLGPLESTLIGLVFGLASMYKASALYVVSDDKIFSPLYSGNPIGSILLSVGSRVLFGFVIGYLFSIIKGRKYEKIGIWILSLISQWIHAFLVFTVMGACFPQLGYTGMSTFHMGINDALIALCCLFWVEVAYKIYHKERIQKYKDAVNQSLDDPYLSSKIVAISSGISFLIICIAIFSTGYFANRSTYMLKQHRVHVTRTIEIDLLHLQVQFLIAMLALDFILILTMLMIYQYMKYREYQGEIDFLTGVMGRRLFLQHCQNIQSDQRIHGHQGWFLFLDVDWFKQINDKLGHIAGDETLKQFATFLQEQFEPYGAVGRVGGDEFAVMIEEEMSQEALEEEMKQFFQNISGIQKEVTVSCSIGVYRFTYPKTIKELLTKTDEILYEAKANGRGCFVIR</sequence>
<protein>
    <submittedName>
        <fullName evidence="3">Probable diguanylate cyclase AdrA</fullName>
        <ecNumber evidence="3">2.7.7.65</ecNumber>
    </submittedName>
</protein>
<keyword evidence="1" id="KW-0812">Transmembrane</keyword>
<dbReference type="Pfam" id="PF00990">
    <property type="entry name" value="GGDEF"/>
    <property type="match status" value="1"/>
</dbReference>
<feature type="transmembrane region" description="Helical" evidence="1">
    <location>
        <begin position="213"/>
        <end position="236"/>
    </location>
</feature>
<dbReference type="RefSeq" id="WP_055258198.1">
    <property type="nucleotide sequence ID" value="NZ_CYXT01000005.1"/>
</dbReference>
<dbReference type="Gene3D" id="3.30.70.270">
    <property type="match status" value="1"/>
</dbReference>
<feature type="transmembrane region" description="Helical" evidence="1">
    <location>
        <begin position="14"/>
        <end position="33"/>
    </location>
</feature>
<feature type="transmembrane region" description="Helical" evidence="1">
    <location>
        <begin position="265"/>
        <end position="284"/>
    </location>
</feature>
<dbReference type="InterPro" id="IPR000160">
    <property type="entry name" value="GGDEF_dom"/>
</dbReference>
<keyword evidence="1" id="KW-1133">Transmembrane helix</keyword>
<gene>
    <name evidence="3" type="primary">adrA_1</name>
    <name evidence="3" type="ORF">ERS852425_01058</name>
</gene>
<dbReference type="InterPro" id="IPR050469">
    <property type="entry name" value="Diguanylate_Cyclase"/>
</dbReference>
<dbReference type="GO" id="GO:0052621">
    <property type="term" value="F:diguanylate cyclase activity"/>
    <property type="evidence" value="ECO:0007669"/>
    <property type="project" value="UniProtKB-EC"/>
</dbReference>
<dbReference type="PANTHER" id="PTHR45138:SF9">
    <property type="entry name" value="DIGUANYLATE CYCLASE DGCM-RELATED"/>
    <property type="match status" value="1"/>
</dbReference>
<proteinExistence type="predicted"/>
<dbReference type="PROSITE" id="PS50887">
    <property type="entry name" value="GGDEF"/>
    <property type="match status" value="1"/>
</dbReference>
<keyword evidence="1" id="KW-0472">Membrane</keyword>
<dbReference type="NCBIfam" id="TIGR00254">
    <property type="entry name" value="GGDEF"/>
    <property type="match status" value="1"/>
</dbReference>
<evidence type="ECO:0000313" key="4">
    <source>
        <dbReference type="Proteomes" id="UP000095598"/>
    </source>
</evidence>
<dbReference type="SUPFAM" id="SSF55073">
    <property type="entry name" value="Nucleotide cyclase"/>
    <property type="match status" value="1"/>
</dbReference>
<dbReference type="SMART" id="SM00267">
    <property type="entry name" value="GGDEF"/>
    <property type="match status" value="1"/>
</dbReference>
<dbReference type="AlphaFoldDB" id="A0A173S758"/>
<name>A0A173S758_ANAHA</name>
<dbReference type="Gene3D" id="1.10.1760.20">
    <property type="match status" value="1"/>
</dbReference>
<dbReference type="CDD" id="cd01949">
    <property type="entry name" value="GGDEF"/>
    <property type="match status" value="1"/>
</dbReference>
<evidence type="ECO:0000259" key="2">
    <source>
        <dbReference type="PROSITE" id="PS50887"/>
    </source>
</evidence>
<dbReference type="EMBL" id="CYXT01000005">
    <property type="protein sequence ID" value="CUM85657.1"/>
    <property type="molecule type" value="Genomic_DNA"/>
</dbReference>
<keyword evidence="3" id="KW-0808">Transferase</keyword>
<feature type="transmembrane region" description="Helical" evidence="1">
    <location>
        <begin position="129"/>
        <end position="151"/>
    </location>
</feature>
<organism evidence="3 4">
    <name type="scientific">Anaerostipes hadrus</name>
    <dbReference type="NCBI Taxonomy" id="649756"/>
    <lineage>
        <taxon>Bacteria</taxon>
        <taxon>Bacillati</taxon>
        <taxon>Bacillota</taxon>
        <taxon>Clostridia</taxon>
        <taxon>Lachnospirales</taxon>
        <taxon>Lachnospiraceae</taxon>
        <taxon>Anaerostipes</taxon>
    </lineage>
</organism>
<dbReference type="InterPro" id="IPR043128">
    <property type="entry name" value="Rev_trsase/Diguanyl_cyclase"/>
</dbReference>
<dbReference type="Proteomes" id="UP000095598">
    <property type="component" value="Unassembled WGS sequence"/>
</dbReference>
<evidence type="ECO:0000313" key="3">
    <source>
        <dbReference type="EMBL" id="CUM85657.1"/>
    </source>
</evidence>
<dbReference type="PANTHER" id="PTHR45138">
    <property type="entry name" value="REGULATORY COMPONENTS OF SENSORY TRANSDUCTION SYSTEM"/>
    <property type="match status" value="1"/>
</dbReference>
<accession>A0A173S758</accession>